<reference evidence="1" key="2">
    <citation type="submission" date="2025-09" db="UniProtKB">
        <authorList>
            <consortium name="Ensembl"/>
        </authorList>
    </citation>
    <scope>IDENTIFICATION</scope>
</reference>
<dbReference type="PANTHER" id="PTHR31025:SF19">
    <property type="entry name" value="SI:CH73-42K18.1-RELATED"/>
    <property type="match status" value="1"/>
</dbReference>
<dbReference type="AlphaFoldDB" id="A0A3Q2PIH9"/>
<accession>A0A3Q2PIH9</accession>
<protein>
    <submittedName>
        <fullName evidence="1">Uncharacterized protein</fullName>
    </submittedName>
</protein>
<reference evidence="1" key="1">
    <citation type="submission" date="2025-08" db="UniProtKB">
        <authorList>
            <consortium name="Ensembl"/>
        </authorList>
    </citation>
    <scope>IDENTIFICATION</scope>
</reference>
<dbReference type="PANTHER" id="PTHR31025">
    <property type="entry name" value="SI:CH211-196P9.1-RELATED"/>
    <property type="match status" value="1"/>
</dbReference>
<evidence type="ECO:0000313" key="2">
    <source>
        <dbReference type="Proteomes" id="UP000265000"/>
    </source>
</evidence>
<dbReference type="Proteomes" id="UP000265000">
    <property type="component" value="Unplaced"/>
</dbReference>
<dbReference type="GeneTree" id="ENSGT00990000204094"/>
<keyword evidence="2" id="KW-1185">Reference proteome</keyword>
<evidence type="ECO:0000313" key="1">
    <source>
        <dbReference type="Ensembl" id="ENSFHEP00000012519.1"/>
    </source>
</evidence>
<organism evidence="1 2">
    <name type="scientific">Fundulus heteroclitus</name>
    <name type="common">Killifish</name>
    <name type="synonym">Mummichog</name>
    <dbReference type="NCBI Taxonomy" id="8078"/>
    <lineage>
        <taxon>Eukaryota</taxon>
        <taxon>Metazoa</taxon>
        <taxon>Chordata</taxon>
        <taxon>Craniata</taxon>
        <taxon>Vertebrata</taxon>
        <taxon>Euteleostomi</taxon>
        <taxon>Actinopterygii</taxon>
        <taxon>Neopterygii</taxon>
        <taxon>Teleostei</taxon>
        <taxon>Neoteleostei</taxon>
        <taxon>Acanthomorphata</taxon>
        <taxon>Ovalentaria</taxon>
        <taxon>Atherinomorphae</taxon>
        <taxon>Cyprinodontiformes</taxon>
        <taxon>Fundulidae</taxon>
        <taxon>Fundulus</taxon>
    </lineage>
</organism>
<dbReference type="Ensembl" id="ENSFHET00000019810.1">
    <property type="protein sequence ID" value="ENSFHEP00000012519.1"/>
    <property type="gene ID" value="ENSFHEG00000013999.1"/>
</dbReference>
<sequence>MKPFMKGMQLGLVIGCEVVVEGTIVLDNVKDVAQSFAMLMGVIYCVNLKYPDAMKYSFEFIQRVVMKIKPDQASARVHGLRNRIWILLFCYY</sequence>
<proteinExistence type="predicted"/>
<name>A0A3Q2PIH9_FUNHE</name>